<protein>
    <submittedName>
        <fullName evidence="1">Uncharacterized protein</fullName>
    </submittedName>
</protein>
<reference evidence="1 2" key="1">
    <citation type="submission" date="2018-06" db="EMBL/GenBank/DDBJ databases">
        <authorList>
            <consortium name="Pathogen Informatics"/>
            <person name="Doyle S."/>
        </authorList>
    </citation>
    <scope>NUCLEOTIDE SEQUENCE [LARGE SCALE GENOMIC DNA]</scope>
    <source>
        <strain evidence="1 2">NCTC10719</strain>
    </source>
</reference>
<dbReference type="AlphaFoldDB" id="A0A2X3ADM7"/>
<sequence>MNYKYIRVLKTRFSKEVFEDILLALDKDLKFNKLKFDKRITNEEFKTLIDSTECVFRRI</sequence>
<dbReference type="RefSeq" id="WP_111926592.1">
    <property type="nucleotide sequence ID" value="NZ_UAWG01000012.1"/>
</dbReference>
<proteinExistence type="predicted"/>
<accession>A0A2X3ADM7</accession>
<dbReference type="Proteomes" id="UP000249986">
    <property type="component" value="Unassembled WGS sequence"/>
</dbReference>
<evidence type="ECO:0000313" key="2">
    <source>
        <dbReference type="Proteomes" id="UP000249986"/>
    </source>
</evidence>
<dbReference type="EMBL" id="UAWG01000012">
    <property type="protein sequence ID" value="SQB60280.1"/>
    <property type="molecule type" value="Genomic_DNA"/>
</dbReference>
<name>A0A2X3ADM7_CLOPF</name>
<organism evidence="1 2">
    <name type="scientific">Clostridium perfringens</name>
    <dbReference type="NCBI Taxonomy" id="1502"/>
    <lineage>
        <taxon>Bacteria</taxon>
        <taxon>Bacillati</taxon>
        <taxon>Bacillota</taxon>
        <taxon>Clostridia</taxon>
        <taxon>Eubacteriales</taxon>
        <taxon>Clostridiaceae</taxon>
        <taxon>Clostridium</taxon>
    </lineage>
</organism>
<gene>
    <name evidence="1" type="ORF">NCTC10719_01869</name>
</gene>
<evidence type="ECO:0000313" key="1">
    <source>
        <dbReference type="EMBL" id="SQB60280.1"/>
    </source>
</evidence>